<dbReference type="Proteomes" id="UP000551616">
    <property type="component" value="Unassembled WGS sequence"/>
</dbReference>
<dbReference type="PANTHER" id="PTHR30093:SF2">
    <property type="entry name" value="TYPE II SECRETION SYSTEM PROTEIN H"/>
    <property type="match status" value="1"/>
</dbReference>
<comment type="caution">
    <text evidence="2">The sequence shown here is derived from an EMBL/GenBank/DDBJ whole genome shotgun (WGS) entry which is preliminary data.</text>
</comment>
<dbReference type="InterPro" id="IPR045584">
    <property type="entry name" value="Pilin-like"/>
</dbReference>
<dbReference type="InterPro" id="IPR011453">
    <property type="entry name" value="DUF1559"/>
</dbReference>
<evidence type="ECO:0000259" key="1">
    <source>
        <dbReference type="Pfam" id="PF07596"/>
    </source>
</evidence>
<dbReference type="EMBL" id="JABRWO010000004">
    <property type="protein sequence ID" value="MBA2114769.1"/>
    <property type="molecule type" value="Genomic_DNA"/>
</dbReference>
<dbReference type="PANTHER" id="PTHR30093">
    <property type="entry name" value="GENERAL SECRETION PATHWAY PROTEIN G"/>
    <property type="match status" value="1"/>
</dbReference>
<feature type="domain" description="DUF1559" evidence="1">
    <location>
        <begin position="43"/>
        <end position="183"/>
    </location>
</feature>
<evidence type="ECO:0000313" key="2">
    <source>
        <dbReference type="EMBL" id="MBA2114769.1"/>
    </source>
</evidence>
<sequence>MPIVRLSRSKLPRHGKLMAALCVVAILLFLIVMLVLPNFSRSRTVARRYATQNRLKSIGLALHNYHDTYDMLPPAYVVNAEGEPLYSWRVLLLPFLEEKELYEQFDLEKPWWSDHNRALLDKMPTVYASPFSSGSTEEEGKTPYRAVVDTHEQRTVLRPTEGRPFKDVSDGLSNSVMAIGDPSRLVEWTKPEDIAPLDLLALTPIGENEMHGILILNGDGRVRFIGEQNRSELVGLIYCEDERVGEQ</sequence>
<dbReference type="Pfam" id="PF07596">
    <property type="entry name" value="SBP_bac_10"/>
    <property type="match status" value="1"/>
</dbReference>
<name>A0A7V8V4F7_9BACT</name>
<evidence type="ECO:0000313" key="3">
    <source>
        <dbReference type="Proteomes" id="UP000551616"/>
    </source>
</evidence>
<gene>
    <name evidence="2" type="ORF">HOV93_19360</name>
</gene>
<accession>A0A7V8V4F7</accession>
<proteinExistence type="predicted"/>
<dbReference type="AlphaFoldDB" id="A0A7V8V4F7"/>
<keyword evidence="3" id="KW-1185">Reference proteome</keyword>
<protein>
    <recommendedName>
        <fullName evidence="1">DUF1559 domain-containing protein</fullName>
    </recommendedName>
</protein>
<dbReference type="SUPFAM" id="SSF54523">
    <property type="entry name" value="Pili subunits"/>
    <property type="match status" value="1"/>
</dbReference>
<organism evidence="2 3">
    <name type="scientific">Bremerella alba</name>
    <dbReference type="NCBI Taxonomy" id="980252"/>
    <lineage>
        <taxon>Bacteria</taxon>
        <taxon>Pseudomonadati</taxon>
        <taxon>Planctomycetota</taxon>
        <taxon>Planctomycetia</taxon>
        <taxon>Pirellulales</taxon>
        <taxon>Pirellulaceae</taxon>
        <taxon>Bremerella</taxon>
    </lineage>
</organism>
<reference evidence="2 3" key="1">
    <citation type="submission" date="2020-05" db="EMBL/GenBank/DDBJ databases">
        <title>Bremerella alba sp. nov., a novel planctomycete isolated from the surface of the macroalga Fucus spiralis.</title>
        <authorList>
            <person name="Godinho O."/>
            <person name="Botelho R."/>
            <person name="Albuquerque L."/>
            <person name="Wiegand S."/>
            <person name="Da Costa M.S."/>
            <person name="Lobo-Da-Cunha A."/>
            <person name="Jogler C."/>
            <person name="Lage O.M."/>
        </authorList>
    </citation>
    <scope>NUCLEOTIDE SEQUENCE [LARGE SCALE GENOMIC DNA]</scope>
    <source>
        <strain evidence="2 3">FF15</strain>
    </source>
</reference>